<protein>
    <submittedName>
        <fullName evidence="1">Putative secreted protein</fullName>
    </submittedName>
</protein>
<proteinExistence type="predicted"/>
<sequence>MVLRAFYLEVYIVFGSSVADIFKRAQYVLNQVEYYMCCIILPGKMILISNILRSKDVLSLTQVCYQAYGCMKRLLGNQ</sequence>
<evidence type="ECO:0000313" key="1">
    <source>
        <dbReference type="EMBL" id="MBW74023.1"/>
    </source>
</evidence>
<dbReference type="EMBL" id="GGFL01009845">
    <property type="protein sequence ID" value="MBW74023.1"/>
    <property type="molecule type" value="Transcribed_RNA"/>
</dbReference>
<organism evidence="1">
    <name type="scientific">Anopheles darlingi</name>
    <name type="common">Mosquito</name>
    <dbReference type="NCBI Taxonomy" id="43151"/>
    <lineage>
        <taxon>Eukaryota</taxon>
        <taxon>Metazoa</taxon>
        <taxon>Ecdysozoa</taxon>
        <taxon>Arthropoda</taxon>
        <taxon>Hexapoda</taxon>
        <taxon>Insecta</taxon>
        <taxon>Pterygota</taxon>
        <taxon>Neoptera</taxon>
        <taxon>Endopterygota</taxon>
        <taxon>Diptera</taxon>
        <taxon>Nematocera</taxon>
        <taxon>Culicoidea</taxon>
        <taxon>Culicidae</taxon>
        <taxon>Anophelinae</taxon>
        <taxon>Anopheles</taxon>
    </lineage>
</organism>
<reference evidence="1" key="1">
    <citation type="submission" date="2018-01" db="EMBL/GenBank/DDBJ databases">
        <title>An insight into the sialome of Amazonian anophelines.</title>
        <authorList>
            <person name="Ribeiro J.M."/>
            <person name="Scarpassa V."/>
            <person name="Calvo E."/>
        </authorList>
    </citation>
    <scope>NUCLEOTIDE SEQUENCE</scope>
</reference>
<dbReference type="AlphaFoldDB" id="A0A2M4D8X4"/>
<name>A0A2M4D8X4_ANODA</name>
<accession>A0A2M4D8X4</accession>